<reference evidence="1 2" key="1">
    <citation type="journal article" date="2016" name="Nat. Commun.">
        <title>Thousands of microbial genomes shed light on interconnected biogeochemical processes in an aquifer system.</title>
        <authorList>
            <person name="Anantharaman K."/>
            <person name="Brown C.T."/>
            <person name="Hug L.A."/>
            <person name="Sharon I."/>
            <person name="Castelle C.J."/>
            <person name="Probst A.J."/>
            <person name="Thomas B.C."/>
            <person name="Singh A."/>
            <person name="Wilkins M.J."/>
            <person name="Karaoz U."/>
            <person name="Brodie E.L."/>
            <person name="Williams K.H."/>
            <person name="Hubbard S.S."/>
            <person name="Banfield J.F."/>
        </authorList>
    </citation>
    <scope>NUCLEOTIDE SEQUENCE [LARGE SCALE GENOMIC DNA]</scope>
</reference>
<comment type="caution">
    <text evidence="1">The sequence shown here is derived from an EMBL/GenBank/DDBJ whole genome shotgun (WGS) entry which is preliminary data.</text>
</comment>
<gene>
    <name evidence="1" type="ORF">A3E65_02065</name>
</gene>
<proteinExistence type="predicted"/>
<dbReference type="InterPro" id="IPR011990">
    <property type="entry name" value="TPR-like_helical_dom_sf"/>
</dbReference>
<dbReference type="Gene3D" id="1.25.40.10">
    <property type="entry name" value="Tetratricopeptide repeat domain"/>
    <property type="match status" value="1"/>
</dbReference>
<evidence type="ECO:0000313" key="1">
    <source>
        <dbReference type="EMBL" id="OGG72256.1"/>
    </source>
</evidence>
<dbReference type="Proteomes" id="UP000178392">
    <property type="component" value="Unassembled WGS sequence"/>
</dbReference>
<name>A0A1F6EF10_9BACT</name>
<dbReference type="SUPFAM" id="SSF48452">
    <property type="entry name" value="TPR-like"/>
    <property type="match status" value="1"/>
</dbReference>
<organism evidence="1 2">
    <name type="scientific">Candidatus Kaiserbacteria bacterium RIFCSPHIGHO2_12_FULL_56_13</name>
    <dbReference type="NCBI Taxonomy" id="1798505"/>
    <lineage>
        <taxon>Bacteria</taxon>
        <taxon>Candidatus Kaiseribacteriota</taxon>
    </lineage>
</organism>
<sequence>MNRAATFALAGVVIIAGGAYLLYPEEPFVHPLPLIEGDTVASWDFAGAYTGNEELVAKAQAEIARLKKGGDEYTPYIYLVSIANQYELMGDGAYVYEYLGRAAALAPDTGLAWYNLGVLMERLHAYRTALVAYQSAAFVQELTQYVERFEEFKSQHPELAS</sequence>
<evidence type="ECO:0000313" key="2">
    <source>
        <dbReference type="Proteomes" id="UP000178392"/>
    </source>
</evidence>
<dbReference type="EMBL" id="MFLS01000010">
    <property type="protein sequence ID" value="OGG72256.1"/>
    <property type="molecule type" value="Genomic_DNA"/>
</dbReference>
<protein>
    <submittedName>
        <fullName evidence="1">Uncharacterized protein</fullName>
    </submittedName>
</protein>
<accession>A0A1F6EF10</accession>
<dbReference type="AlphaFoldDB" id="A0A1F6EF10"/>